<protein>
    <recommendedName>
        <fullName evidence="1">SGNH hydrolase-type esterase domain-containing protein</fullName>
    </recommendedName>
</protein>
<dbReference type="EMBL" id="HBNR01000648">
    <property type="protein sequence ID" value="CAE4560885.1"/>
    <property type="molecule type" value="Transcribed_RNA"/>
</dbReference>
<dbReference type="PANTHER" id="PTHR30383:SF5">
    <property type="entry name" value="SGNH HYDROLASE-TYPE ESTERASE DOMAIN-CONTAINING PROTEIN"/>
    <property type="match status" value="1"/>
</dbReference>
<dbReference type="GO" id="GO:0004622">
    <property type="term" value="F:phosphatidylcholine lysophospholipase activity"/>
    <property type="evidence" value="ECO:0007669"/>
    <property type="project" value="TreeGrafter"/>
</dbReference>
<dbReference type="Gene3D" id="3.40.50.1110">
    <property type="entry name" value="SGNH hydrolase"/>
    <property type="match status" value="1"/>
</dbReference>
<sequence>MERIGQRAPPPSSFDSPRSALVEIPAPTSSRGAVVPRIVAYGDSLTAGFPSCVTYAQALSQSLAEAGQPVEIHVCGMCGLTAEQMASGLSEPSLLDRVGRPGVGLADLVRERRRGHSWRSADLALIMAGTNDLASPTPGERIAGFVQQLHAACHAQGVRTVALSVPDAGIRKYKRLQSSGRLLSKHDIQKEIDLARRHGEEERFKASRRRRANAVLARWARGRVEGGAAPASREKPAECAEQQPVASLEAYLKALDMEEEQASGSGEAVPSLEACLAELGRDEARAPPELPEMFISVGSILPYGPRAVAAGYWESDTVHFTREGSRVIGRRLAVLLQPLIARLAAAHLLGHGGEELTAEGDGAAAPSLEAFMEAFRMEDELAGVRGATAGQAELPEEVVVVPREWEEEAAVTLQRFVRRRQCNS</sequence>
<accession>A0A7S4PS43</accession>
<dbReference type="Pfam" id="PF13472">
    <property type="entry name" value="Lipase_GDSL_2"/>
    <property type="match status" value="1"/>
</dbReference>
<dbReference type="InterPro" id="IPR051532">
    <property type="entry name" value="Ester_Hydrolysis_Enzymes"/>
</dbReference>
<feature type="domain" description="SGNH hydrolase-type esterase" evidence="1">
    <location>
        <begin position="40"/>
        <end position="221"/>
    </location>
</feature>
<dbReference type="AlphaFoldDB" id="A0A7S4PS43"/>
<dbReference type="PANTHER" id="PTHR30383">
    <property type="entry name" value="THIOESTERASE 1/PROTEASE 1/LYSOPHOSPHOLIPASE L1"/>
    <property type="match status" value="1"/>
</dbReference>
<dbReference type="InterPro" id="IPR013830">
    <property type="entry name" value="SGNH_hydro"/>
</dbReference>
<organism evidence="2">
    <name type="scientific">Alexandrium monilatum</name>
    <dbReference type="NCBI Taxonomy" id="311494"/>
    <lineage>
        <taxon>Eukaryota</taxon>
        <taxon>Sar</taxon>
        <taxon>Alveolata</taxon>
        <taxon>Dinophyceae</taxon>
        <taxon>Gonyaulacales</taxon>
        <taxon>Pyrocystaceae</taxon>
        <taxon>Alexandrium</taxon>
    </lineage>
</organism>
<gene>
    <name evidence="2" type="ORF">AMON00008_LOCUS504</name>
</gene>
<proteinExistence type="predicted"/>
<dbReference type="SUPFAM" id="SSF52266">
    <property type="entry name" value="SGNH hydrolase"/>
    <property type="match status" value="1"/>
</dbReference>
<name>A0A7S4PS43_9DINO</name>
<evidence type="ECO:0000259" key="1">
    <source>
        <dbReference type="Pfam" id="PF13472"/>
    </source>
</evidence>
<evidence type="ECO:0000313" key="2">
    <source>
        <dbReference type="EMBL" id="CAE4560885.1"/>
    </source>
</evidence>
<reference evidence="2" key="1">
    <citation type="submission" date="2021-01" db="EMBL/GenBank/DDBJ databases">
        <authorList>
            <person name="Corre E."/>
            <person name="Pelletier E."/>
            <person name="Niang G."/>
            <person name="Scheremetjew M."/>
            <person name="Finn R."/>
            <person name="Kale V."/>
            <person name="Holt S."/>
            <person name="Cochrane G."/>
            <person name="Meng A."/>
            <person name="Brown T."/>
            <person name="Cohen L."/>
        </authorList>
    </citation>
    <scope>NUCLEOTIDE SEQUENCE</scope>
    <source>
        <strain evidence="2">CCMP3105</strain>
    </source>
</reference>
<dbReference type="InterPro" id="IPR036514">
    <property type="entry name" value="SGNH_hydro_sf"/>
</dbReference>